<comment type="caution">
    <text evidence="2">The sequence shown here is derived from an EMBL/GenBank/DDBJ whole genome shotgun (WGS) entry which is preliminary data.</text>
</comment>
<evidence type="ECO:0000313" key="1">
    <source>
        <dbReference type="EMBL" id="OZC37874.1"/>
    </source>
</evidence>
<evidence type="ECO:0000313" key="4">
    <source>
        <dbReference type="Proteomes" id="UP000319142"/>
    </source>
</evidence>
<dbReference type="EMBL" id="VMRX01000005">
    <property type="protein sequence ID" value="TVT35502.1"/>
    <property type="molecule type" value="Genomic_DNA"/>
</dbReference>
<accession>A0A259W5N6</accession>
<dbReference type="RefSeq" id="WP_022989716.1">
    <property type="nucleotide sequence ID" value="NZ_NEFY01000001.1"/>
</dbReference>
<gene>
    <name evidence="1" type="ORF">B9Q17_15140</name>
    <name evidence="2" type="ORF">FHK81_03220</name>
</gene>
<evidence type="ECO:0000313" key="2">
    <source>
        <dbReference type="EMBL" id="TVT35502.1"/>
    </source>
</evidence>
<name>A0A259W5N6_9GAMM</name>
<evidence type="ECO:0000313" key="3">
    <source>
        <dbReference type="Proteomes" id="UP000216984"/>
    </source>
</evidence>
<dbReference type="Gene3D" id="1.20.120.20">
    <property type="entry name" value="Apolipoprotein"/>
    <property type="match status" value="1"/>
</dbReference>
<dbReference type="AlphaFoldDB" id="A0A259W5N6"/>
<dbReference type="EMBL" id="NEFY01000001">
    <property type="protein sequence ID" value="OZC37874.1"/>
    <property type="molecule type" value="Genomic_DNA"/>
</dbReference>
<dbReference type="Proteomes" id="UP000319142">
    <property type="component" value="Unassembled WGS sequence"/>
</dbReference>
<proteinExistence type="predicted"/>
<organism evidence="2 4">
    <name type="scientific">Marinobacter vinifirmus</name>
    <dbReference type="NCBI Taxonomy" id="355591"/>
    <lineage>
        <taxon>Bacteria</taxon>
        <taxon>Pseudomonadati</taxon>
        <taxon>Pseudomonadota</taxon>
        <taxon>Gammaproteobacteria</taxon>
        <taxon>Pseudomonadales</taxon>
        <taxon>Marinobacteraceae</taxon>
        <taxon>Marinobacter</taxon>
    </lineage>
</organism>
<dbReference type="Proteomes" id="UP000216984">
    <property type="component" value="Unassembled WGS sequence"/>
</dbReference>
<keyword evidence="3" id="KW-1185">Reference proteome</keyword>
<reference evidence="1 3" key="1">
    <citation type="submission" date="2017-06" db="EMBL/GenBank/DDBJ databases">
        <title>Draft genome sequence of the halophilic bacterium Marinobacter vinifirmus FB1.</title>
        <authorList>
            <person name="Stepanov V.G."/>
            <person name="Roberts D.J."/>
            <person name="Fox G.E."/>
        </authorList>
    </citation>
    <scope>NUCLEOTIDE SEQUENCE [LARGE SCALE GENOMIC DNA]</scope>
    <source>
        <strain evidence="1 3">FB1</strain>
    </source>
</reference>
<protein>
    <submittedName>
        <fullName evidence="2">Uncharacterized protein</fullName>
    </submittedName>
</protein>
<sequence>MSLQDEFNKLSEKVRQYRDEAKVQMHLAKEDVKDEWDDLEQNWDKFRSKLDQIFHDAEDASQEARETARKMGEELKSGYQNIRNKLK</sequence>
<reference evidence="2 4" key="2">
    <citation type="submission" date="2019-07" db="EMBL/GenBank/DDBJ databases">
        <title>The pathways for chlorine oxyanion respiration interact through the shared metabolite chlorate.</title>
        <authorList>
            <person name="Barnum T.P."/>
            <person name="Cheng Y."/>
            <person name="Hill K.A."/>
            <person name="Lucas L.N."/>
            <person name="Carlson H.K."/>
            <person name="Coates J.D."/>
        </authorList>
    </citation>
    <scope>NUCLEOTIDE SEQUENCE [LARGE SCALE GENOMIC DNA]</scope>
    <source>
        <strain evidence="2">UCB</strain>
    </source>
</reference>